<dbReference type="CDD" id="cd04184">
    <property type="entry name" value="GT2_RfbC_Mx_like"/>
    <property type="match status" value="1"/>
</dbReference>
<reference evidence="2 3" key="1">
    <citation type="submission" date="2017-01" db="EMBL/GenBank/DDBJ databases">
        <title>Genome sequencing of Arcobacter sp. LPB0137.</title>
        <authorList>
            <person name="Lee G.-W."/>
            <person name="Yi H."/>
        </authorList>
    </citation>
    <scope>NUCLEOTIDE SEQUENCE [LARGE SCALE GENOMIC DNA]</scope>
    <source>
        <strain evidence="2 3">LPB0137</strain>
    </source>
</reference>
<evidence type="ECO:0000313" key="2">
    <source>
        <dbReference type="EMBL" id="APW66495.1"/>
    </source>
</evidence>
<keyword evidence="3" id="KW-1185">Reference proteome</keyword>
<protein>
    <recommendedName>
        <fullName evidence="1">Glycosyltransferase 2-like domain-containing protein</fullName>
    </recommendedName>
</protein>
<dbReference type="Pfam" id="PF00535">
    <property type="entry name" value="Glycos_transf_2"/>
    <property type="match status" value="2"/>
</dbReference>
<feature type="domain" description="Glycosyltransferase 2-like" evidence="1">
    <location>
        <begin position="613"/>
        <end position="792"/>
    </location>
</feature>
<dbReference type="Gene3D" id="3.90.550.10">
    <property type="entry name" value="Spore Coat Polysaccharide Biosynthesis Protein SpsA, Chain A"/>
    <property type="match status" value="2"/>
</dbReference>
<dbReference type="PANTHER" id="PTHR43179">
    <property type="entry name" value="RHAMNOSYLTRANSFERASE WBBL"/>
    <property type="match status" value="1"/>
</dbReference>
<name>A0A1P8KPM8_9BACT</name>
<dbReference type="OrthoDB" id="9816564at2"/>
<dbReference type="KEGG" id="alp:LPB137_11880"/>
<accession>A0A1P8KPM8</accession>
<feature type="domain" description="Glycosyltransferase 2-like" evidence="1">
    <location>
        <begin position="360"/>
        <end position="485"/>
    </location>
</feature>
<gene>
    <name evidence="2" type="ORF">LPB137_11880</name>
</gene>
<dbReference type="AlphaFoldDB" id="A0A1P8KPM8"/>
<sequence>MFNKEKNKIKKLKKRIEKSELFDKIYYLKEYRDVRLADILPIDHYVNYGIKENRKPNKDFDPIWYKEYYKDVEIDKIDSFSHYILFGKKENRFQNSEELRLSGSYNEKELNIAVIKEDLFSYVDEESYLLANPDISEAIENKIFQNASEHFNLYGAIEIKESKRRLGIEFPFFVENEYIRLNNDIKNALENQGIDSAFNHFIENGAKEFLALQRNIGGYYPFDLNSSLIEKIKLVFNEESYLDANIDIKNAVQNNDFQNGFEHFIQNGINEVRFGQRRIHNDLPIISESLYLLSNNDILEALKSNSIKSPYEHFLLFGISEILSGSRKIPGNKTYTYINPELTEDIKNQLEKFDYKPLISIVMPVYNVDTKWIHLAIQSLNNQWYKNWELCIVDDKSTKKETIEYLKTIDSDKIKIKFLEKNLNISGASNEALTLTSGGYILLMDNDDELTPDALYEIVKVINEKNADFIYSDEDKLEMDGLFTEPHFKPDYAPDMFLSQNYISHIGVIKKALIEKVGGWAIGLEGSQDYDLYLKVLEHTNNIVHIPKVLYHWRKIPGSTAAEYSDKSYAQEAGTKALNNAMKRRNIKAMASNGKYPGTYKVAYEIENNPLVSIVIPYKDKPELLKMCIESILDKSTYQNYEIIGISNNSEESETFDEMNRLKNLDNRIQFYEYNVPFNYSDINNHAVNTYANGEHILLLNNDIEIISERWIEEMLMHSQRKEVGCVGAKLYFPNEQIQHAGVIIGIGGIAGHSHKYFEREDPGYFSRLNLIQNFSAVTAACLMVKKEIFDEVKGLNEIDLKIAFNDVDFCLRVQEQGYKNIFTPYCEAYHHESISRGAEDNSKKIERFNKEIEFIKTRHKEFLKKGDPFYNVNLTLDHENFEVEG</sequence>
<proteinExistence type="predicted"/>
<dbReference type="STRING" id="1850254.LPB137_11880"/>
<dbReference type="EMBL" id="CP019070">
    <property type="protein sequence ID" value="APW66495.1"/>
    <property type="molecule type" value="Genomic_DNA"/>
</dbReference>
<organism evidence="2 3">
    <name type="scientific">Poseidonibacter parvus</name>
    <dbReference type="NCBI Taxonomy" id="1850254"/>
    <lineage>
        <taxon>Bacteria</taxon>
        <taxon>Pseudomonadati</taxon>
        <taxon>Campylobacterota</taxon>
        <taxon>Epsilonproteobacteria</taxon>
        <taxon>Campylobacterales</taxon>
        <taxon>Arcobacteraceae</taxon>
        <taxon>Poseidonibacter</taxon>
    </lineage>
</organism>
<evidence type="ECO:0000313" key="3">
    <source>
        <dbReference type="Proteomes" id="UP000186074"/>
    </source>
</evidence>
<dbReference type="RefSeq" id="WP_076088331.1">
    <property type="nucleotide sequence ID" value="NZ_CP019070.1"/>
</dbReference>
<dbReference type="InterPro" id="IPR029044">
    <property type="entry name" value="Nucleotide-diphossugar_trans"/>
</dbReference>
<dbReference type="InterPro" id="IPR001173">
    <property type="entry name" value="Glyco_trans_2-like"/>
</dbReference>
<dbReference type="Proteomes" id="UP000186074">
    <property type="component" value="Chromosome"/>
</dbReference>
<evidence type="ECO:0000259" key="1">
    <source>
        <dbReference type="Pfam" id="PF00535"/>
    </source>
</evidence>
<dbReference type="SUPFAM" id="SSF53448">
    <property type="entry name" value="Nucleotide-diphospho-sugar transferases"/>
    <property type="match status" value="2"/>
</dbReference>
<dbReference type="PANTHER" id="PTHR43179:SF7">
    <property type="entry name" value="RHAMNOSYLTRANSFERASE WBBL"/>
    <property type="match status" value="1"/>
</dbReference>
<dbReference type="GO" id="GO:0016757">
    <property type="term" value="F:glycosyltransferase activity"/>
    <property type="evidence" value="ECO:0007669"/>
    <property type="project" value="UniProtKB-KW"/>
</dbReference>